<feature type="region of interest" description="Disordered" evidence="2">
    <location>
        <begin position="885"/>
        <end position="914"/>
    </location>
</feature>
<dbReference type="Gene3D" id="3.30.70.330">
    <property type="match status" value="1"/>
</dbReference>
<dbReference type="Pfam" id="PF00076">
    <property type="entry name" value="RRM_1"/>
    <property type="match status" value="1"/>
</dbReference>
<dbReference type="InterPro" id="IPR000477">
    <property type="entry name" value="RT_dom"/>
</dbReference>
<feature type="compositionally biased region" description="Polar residues" evidence="2">
    <location>
        <begin position="902"/>
        <end position="913"/>
    </location>
</feature>
<dbReference type="PANTHER" id="PTHR47477">
    <property type="entry name" value="TNF RECEPTOR-ASSOCIATED FACTOR HOMOLOG 1A"/>
    <property type="match status" value="1"/>
</dbReference>
<protein>
    <submittedName>
        <fullName evidence="6">TNF receptor-associated factor-like 1b</fullName>
    </submittedName>
</protein>
<accession>A0A445IPK0</accession>
<name>A0A445IPK0_GLYSO</name>
<feature type="compositionally biased region" description="Basic and acidic residues" evidence="2">
    <location>
        <begin position="18"/>
        <end position="28"/>
    </location>
</feature>
<feature type="region of interest" description="Disordered" evidence="2">
    <location>
        <begin position="2843"/>
        <end position="2862"/>
    </location>
</feature>
<comment type="caution">
    <text evidence="6">The sequence shown here is derived from an EMBL/GenBank/DDBJ whole genome shotgun (WGS) entry which is preliminary data.</text>
</comment>
<feature type="compositionally biased region" description="Low complexity" evidence="2">
    <location>
        <begin position="2482"/>
        <end position="2499"/>
    </location>
</feature>
<keyword evidence="6" id="KW-0675">Receptor</keyword>
<dbReference type="InterPro" id="IPR035979">
    <property type="entry name" value="RBD_domain_sf"/>
</dbReference>
<feature type="compositionally biased region" description="Basic and acidic residues" evidence="2">
    <location>
        <begin position="2346"/>
        <end position="2358"/>
    </location>
</feature>
<sequence length="3056" mass="346206">MSVEESILSRHFAPTSKNSKETVPEVKKPTKTPQLASKKSVSEVFIDQGMAGTVSEESGVGKSVESISTGQRCQSGEALAEWRSSEQVENGIASTSPPYWDTDDEDDGPKPSALYGRYTWKIEKFSQITKRELRSSAFEVGGYKWYILIYPQGCDVCNHLSLFLCVANHDKLLPGWSHFAQFTIAVVNKDPKKSKYSDTLHRFWKKEHDWGWKKFMELSKVYDGFVDSSDNLIIKAQVQVIREKSDRPFRCLDCQYRRELVRVYLTNVEQICRRFVEERRSKLGKLIEDKARWSSFFTFWREIDQTSRHHMSREKTDVILKVVVKHFFIEKEVTSTLVMDSLFSGLKALEGQTKSKKGRVKLLDAEEIPAPIVHVEKDMFVLVDDVLLLLERAAIEPLSPKDEKCPQNRTKDGNSGEDFNKDSIERDERRLTELGRRTLEIFVLAHIFRSHGDHSQHRNSARKLETGNDEVSRHIINDGEWAEVTHRRNKIKAVSRTQPRTKTHQRSDGTVSWRNKADVTTFYFCRFPSWVTEKDLWQTFQKWGKVWEVFIPKSKNKGGHRFGFVRFKEVADELGLERHLDNNIFFDGMKMFVNRPKFQRGRVVSSHHNHNTRRGTDSIKGVDRCSYGAHVVNVNGGRIRSYAEVVRMSSPGASILCNQTSAFPQPPKDGMRPMVINTNTEQKECIQRAWVARLKNRGMFDRVEEEFKWTIDPDVTPCYWGDDWIIFLNLQDTKANQLLNEESTNGSTPILDLQKWSKDIRPTHRMAWVLLWGLLPHAWEPEYMGQVVADMGEMVEAHEMVEQRRRIDVAKILIRTKMKPGIQTELKVVVDGVEHVVHVVEDLTGIGDTQSLKQPVTWFPPSLFSTEPNSPATVGVDTLGADSTCVLSDGSPDAGDGGFSINGKQPQPFQTPRDQWLKTSGWRRLDRSFSDNVHADDPRGDSNASNSYTTVGVDVQNDNGQTLLKRKAFNAMFQGDRRDTTHFRANPVNRPMGPNQEQHRHPPMEASAEVAPEGQQEKQSSQPVNEPSSGQPVNRDGIPLSHPKSRLEKEDMGLGHLGPNTNVATRFYVRRKERGDYTRQAHTIPKSDLDPPSPTKLTPNHKRNIIEGQTSKAYTMVSFSNYQDNNPDQFNPHTLQNQCDLAKQMGLTHGEDIQRMMHDMEIRDKKETKRVSFDKIICQSLWGDSSVAWDFVPSIQASGGLLCLWNNSAYQASDPNGLWCFLGDFNTIRSQQERISASQRNAATSDIYEFNEWISELELQDIRCYGSSFTWFRPNGSAKSRLDRFLVSDSWLCLWPDTSQHVLHRDFSDHCPIILKTKMVDWGPKPFRVVDCWLKHKGYHSMVKEAWSADHQGGWGAVALKNKLRNLRLSIKQWCKDKGDIKAIRIQNLKQKLCDMETLASNRTLSDLEVKTKRALQQELWDISTAYESLLRQKSRAKWIKEGDSNSAYFHKIINFRRSSNAVHGFLIEGAWVQQPNLVKTEAANFFLQRFTEQNTARPTLDGVYFPTIDQNQSQGLIAPFSDLELKDAVWGCDGDKCPGPDGFNFNFIKEFWGLLKPEFRRFVDEFHAHGTFPRGSNASFVALIPKISQPQSLNDYRPISLIGCMYKIVAKLLANRLKLLLPSLIDERQSAFIKNRHILHGIVILNEVVDEAIKRKKPAMIFKVDFEKAYDSVSWAFLDYMLQRLGFCLQWRKWISACLHSATISVLINGSPSKEFVPSRGLRQGDPLAPLLFNIVAEGLTGMMREALNKNLYRSFLVGKQQVPINILQYADDTIFLGEASWDNVLVLKSMLRGFEMASGLKINFAKSQFGAVGVQANWVQAAAAFLNCRHMDTPFKYLGMPIGVKPSSRMVWEPLINKFEAKLSKWNQKNLSMGGKITLIKSVLNALPIYLLSFFKIPQSIVDKLESLQRNFMWGDNHHHKKISWVKWEVVCLPKSEGGLGIKNLSKFNAALRGKWIWDLVSNHNQLWGRVLISKYGGWSDLKWGRDKGWQSQWWKDLRKLFHQPDFNIIQQNMAWKVGCGDQIKFWQDTWLGEGCTLQQKYNPLYIISRQQHLSISKMGKFSQGAWIWDLKWRRHLFDHEHELAIAFMDDISAMPIQQHLQDSMLWKAEPNGLYSTKSAYRLLMSSISPVPHRDILQNLWKLKIPPRAAVFSWRLLLDRLPTRANLLRRNVHIQDTLCPLCGTHQEEAGHLFFHCKMTRGMWGESMNWIRAIGALSADPASHFIQFCNGFGAGSKHSRVCGWWIALSLTIWQHRNSLIFKGTPFDPHRVMDEALFLAWGLCGLLLCWDLFCWDLFLEGGTIDVLYYFLKYLCNKIEVAYQEAVALKRQEELIREEEAAWQAESDQKTKRGSEREKKSKKKQAKQKRNNRKGKDKEREERTAASVPDKNQDNAVDEKNDSKMEEAQAVSEKPDAMEDVSDMSDSVDGVAETLQLDSEDRDASPVNWDTDASEVNPPTKARNNGIDDVSTMQNGISEKRSSSVIDDSSSTCSTDSLPSVVMNDPHKGNSFSNYKVQKSPSRGKNRGKTSSDVGSWTNEIDSQPSGSAADAGDFNDESGNGKIGKSESEVAVISLQDRLKWAEKHVVRKEEEVLSLNKLGIKDLVETKRPVDNESLQKEKISTVPSSPISPPRNLSSVQMKLEHKTSATVDPVHVRKTSSSGSQQTDKDPSSPFTSASPVPAVSKTEIQKPSTARLSERSVAQVPMMSRPSSAPLVPGPRPTAPVVVSMVQTAPLLARSVSATGRLGPDPSPATHSHVPQSYRNAMMGNPVASTAASLAHSSSSSSGVIPSPGYSQPSSFVSSMFLSQSSDRLDTSAGQSGVPFTMITQDVLQNGPQWIESSQRESSRSMHYDQPSGLNDVQNHDLYRPVHSRSMGNMSTEFPACTSGRQNQGYLVDEFPHIDIINDLLDDEQGIGKTAKASSAFQSLNNGPQLLNRQFTFPGDLGADDDLGSSTSSCRFERSQSYHHDHRFQGGYDLSGGHYDSLRDYIQPMSSVPGVNGQVDGLIRNQWQVAGSDVLYLGMRNTENGSYAYYPDYSNMACGVNGYTVFRPSSGP</sequence>
<dbReference type="PROSITE" id="PS50102">
    <property type="entry name" value="RRM"/>
    <property type="match status" value="1"/>
</dbReference>
<feature type="compositionally biased region" description="Polar residues" evidence="2">
    <location>
        <begin position="2528"/>
        <end position="2546"/>
    </location>
</feature>
<dbReference type="Pfam" id="PF22486">
    <property type="entry name" value="MATH_2"/>
    <property type="match status" value="1"/>
</dbReference>
<dbReference type="CDD" id="cd01650">
    <property type="entry name" value="RT_nLTR_like"/>
    <property type="match status" value="1"/>
</dbReference>
<dbReference type="Proteomes" id="UP000289340">
    <property type="component" value="Chromosome 10"/>
</dbReference>
<feature type="domain" description="RRM" evidence="3">
    <location>
        <begin position="520"/>
        <end position="598"/>
    </location>
</feature>
<feature type="compositionally biased region" description="Polar residues" evidence="2">
    <location>
        <begin position="2509"/>
        <end position="2520"/>
    </location>
</feature>
<keyword evidence="1" id="KW-0694">RNA-binding</keyword>
<proteinExistence type="predicted"/>
<feature type="compositionally biased region" description="Basic and acidic residues" evidence="2">
    <location>
        <begin position="2373"/>
        <end position="2383"/>
    </location>
</feature>
<evidence type="ECO:0000313" key="6">
    <source>
        <dbReference type="EMBL" id="RZB87999.1"/>
    </source>
</evidence>
<dbReference type="CDD" id="cd00121">
    <property type="entry name" value="MATH"/>
    <property type="match status" value="1"/>
</dbReference>
<feature type="domain" description="MATH" evidence="4">
    <location>
        <begin position="115"/>
        <end position="238"/>
    </location>
</feature>
<dbReference type="InterPro" id="IPR008974">
    <property type="entry name" value="TRAF-like"/>
</dbReference>
<dbReference type="PROSITE" id="PS50878">
    <property type="entry name" value="RT_POL"/>
    <property type="match status" value="1"/>
</dbReference>
<dbReference type="InterPro" id="IPR043502">
    <property type="entry name" value="DNA/RNA_pol_sf"/>
</dbReference>
<dbReference type="Pfam" id="PF13966">
    <property type="entry name" value="zf-RVT"/>
    <property type="match status" value="1"/>
</dbReference>
<dbReference type="SMART" id="SM00360">
    <property type="entry name" value="RRM"/>
    <property type="match status" value="1"/>
</dbReference>
<dbReference type="SUPFAM" id="SSF54928">
    <property type="entry name" value="RNA-binding domain, RBD"/>
    <property type="match status" value="1"/>
</dbReference>
<evidence type="ECO:0000313" key="7">
    <source>
        <dbReference type="Proteomes" id="UP000289340"/>
    </source>
</evidence>
<feature type="region of interest" description="Disordered" evidence="2">
    <location>
        <begin position="971"/>
        <end position="1045"/>
    </location>
</feature>
<feature type="compositionally biased region" description="Basic and acidic residues" evidence="2">
    <location>
        <begin position="2607"/>
        <end position="2621"/>
    </location>
</feature>
<dbReference type="SMART" id="SM00061">
    <property type="entry name" value="MATH"/>
    <property type="match status" value="1"/>
</dbReference>
<dbReference type="Pfam" id="PF00078">
    <property type="entry name" value="RVT_1"/>
    <property type="match status" value="1"/>
</dbReference>
<dbReference type="EMBL" id="QZWG01000010">
    <property type="protein sequence ID" value="RZB87999.1"/>
    <property type="molecule type" value="Genomic_DNA"/>
</dbReference>
<feature type="compositionally biased region" description="Basic residues" evidence="2">
    <location>
        <begin position="2359"/>
        <end position="2372"/>
    </location>
</feature>
<dbReference type="Gene3D" id="3.60.10.10">
    <property type="entry name" value="Endonuclease/exonuclease/phosphatase"/>
    <property type="match status" value="1"/>
</dbReference>
<feature type="compositionally biased region" description="Basic and acidic residues" evidence="2">
    <location>
        <begin position="2390"/>
        <end position="2416"/>
    </location>
</feature>
<feature type="region of interest" description="Disordered" evidence="2">
    <location>
        <begin position="2607"/>
        <end position="2719"/>
    </location>
</feature>
<feature type="compositionally biased region" description="Polar residues" evidence="2">
    <location>
        <begin position="1017"/>
        <end position="1032"/>
    </location>
</feature>
<feature type="compositionally biased region" description="Polar residues" evidence="2">
    <location>
        <begin position="942"/>
        <end position="954"/>
    </location>
</feature>
<evidence type="ECO:0000259" key="4">
    <source>
        <dbReference type="PROSITE" id="PS50144"/>
    </source>
</evidence>
<evidence type="ECO:0000256" key="2">
    <source>
        <dbReference type="SAM" id="MobiDB-lite"/>
    </source>
</evidence>
<dbReference type="InterPro" id="IPR026960">
    <property type="entry name" value="RVT-Znf"/>
</dbReference>
<feature type="region of interest" description="Disordered" evidence="2">
    <location>
        <begin position="84"/>
        <end position="107"/>
    </location>
</feature>
<feature type="region of interest" description="Disordered" evidence="2">
    <location>
        <begin position="1075"/>
        <end position="1101"/>
    </location>
</feature>
<feature type="region of interest" description="Disordered" evidence="2">
    <location>
        <begin position="2340"/>
        <end position="2568"/>
    </location>
</feature>
<evidence type="ECO:0000259" key="3">
    <source>
        <dbReference type="PROSITE" id="PS50102"/>
    </source>
</evidence>
<organism evidence="6 7">
    <name type="scientific">Glycine soja</name>
    <name type="common">Wild soybean</name>
    <dbReference type="NCBI Taxonomy" id="3848"/>
    <lineage>
        <taxon>Eukaryota</taxon>
        <taxon>Viridiplantae</taxon>
        <taxon>Streptophyta</taxon>
        <taxon>Embryophyta</taxon>
        <taxon>Tracheophyta</taxon>
        <taxon>Spermatophyta</taxon>
        <taxon>Magnoliopsida</taxon>
        <taxon>eudicotyledons</taxon>
        <taxon>Gunneridae</taxon>
        <taxon>Pentapetalae</taxon>
        <taxon>rosids</taxon>
        <taxon>fabids</taxon>
        <taxon>Fabales</taxon>
        <taxon>Fabaceae</taxon>
        <taxon>Papilionoideae</taxon>
        <taxon>50 kb inversion clade</taxon>
        <taxon>NPAAA clade</taxon>
        <taxon>indigoferoid/millettioid clade</taxon>
        <taxon>Phaseoleae</taxon>
        <taxon>Glycine</taxon>
        <taxon>Glycine subgen. Soja</taxon>
    </lineage>
</organism>
<feature type="compositionally biased region" description="Polar residues" evidence="2">
    <location>
        <begin position="85"/>
        <end position="97"/>
    </location>
</feature>
<dbReference type="GO" id="GO:0003723">
    <property type="term" value="F:RNA binding"/>
    <property type="evidence" value="ECO:0007669"/>
    <property type="project" value="UniProtKB-UniRule"/>
</dbReference>
<dbReference type="SUPFAM" id="SSF56672">
    <property type="entry name" value="DNA/RNA polymerases"/>
    <property type="match status" value="1"/>
</dbReference>
<feature type="region of interest" description="Disordered" evidence="2">
    <location>
        <begin position="400"/>
        <end position="424"/>
    </location>
</feature>
<evidence type="ECO:0000259" key="5">
    <source>
        <dbReference type="PROSITE" id="PS50878"/>
    </source>
</evidence>
<dbReference type="Gene3D" id="2.60.210.10">
    <property type="entry name" value="Apoptosis, Tumor Necrosis Factor Receptor Associated Protein 2, Chain A"/>
    <property type="match status" value="1"/>
</dbReference>
<dbReference type="InterPro" id="IPR036691">
    <property type="entry name" value="Endo/exonu/phosph_ase_sf"/>
</dbReference>
<feature type="compositionally biased region" description="Low complexity" evidence="2">
    <location>
        <begin position="52"/>
        <end position="68"/>
    </location>
</feature>
<feature type="domain" description="Reverse transcriptase" evidence="5">
    <location>
        <begin position="1566"/>
        <end position="1844"/>
    </location>
</feature>
<reference evidence="6 7" key="1">
    <citation type="submission" date="2018-09" db="EMBL/GenBank/DDBJ databases">
        <title>A high-quality reference genome of wild soybean provides a powerful tool to mine soybean genomes.</title>
        <authorList>
            <person name="Xie M."/>
            <person name="Chung C.Y.L."/>
            <person name="Li M.-W."/>
            <person name="Wong F.-L."/>
            <person name="Chan T.-F."/>
            <person name="Lam H.-M."/>
        </authorList>
    </citation>
    <scope>NUCLEOTIDE SEQUENCE [LARGE SCALE GENOMIC DNA]</scope>
    <source>
        <strain evidence="7">cv. W05</strain>
        <tissue evidence="6">Hypocotyl of etiolated seedlings</tissue>
    </source>
</reference>
<dbReference type="InterPro" id="IPR000504">
    <property type="entry name" value="RRM_dom"/>
</dbReference>
<evidence type="ECO:0000256" key="1">
    <source>
        <dbReference type="PROSITE-ProRule" id="PRU00176"/>
    </source>
</evidence>
<keyword evidence="7" id="KW-1185">Reference proteome</keyword>
<feature type="region of interest" description="Disordered" evidence="2">
    <location>
        <begin position="929"/>
        <end position="954"/>
    </location>
</feature>
<dbReference type="SUPFAM" id="SSF49599">
    <property type="entry name" value="TRAF domain-like"/>
    <property type="match status" value="1"/>
</dbReference>
<feature type="compositionally biased region" description="Basic and acidic residues" evidence="2">
    <location>
        <begin position="1075"/>
        <end position="1089"/>
    </location>
</feature>
<dbReference type="PANTHER" id="PTHR47477:SF14">
    <property type="entry name" value="MEPRIN AND TRAF (MATH)-LIKE DOMAIN PROTEIN"/>
    <property type="match status" value="1"/>
</dbReference>
<dbReference type="SUPFAM" id="SSF56219">
    <property type="entry name" value="DNase I-like"/>
    <property type="match status" value="1"/>
</dbReference>
<dbReference type="PROSITE" id="PS50144">
    <property type="entry name" value="MATH"/>
    <property type="match status" value="1"/>
</dbReference>
<gene>
    <name evidence="6" type="ORF">D0Y65_027485</name>
</gene>
<feature type="region of interest" description="Disordered" evidence="2">
    <location>
        <begin position="1"/>
        <end position="72"/>
    </location>
</feature>
<dbReference type="InterPro" id="IPR012677">
    <property type="entry name" value="Nucleotide-bd_a/b_plait_sf"/>
</dbReference>
<dbReference type="InterPro" id="IPR002083">
    <property type="entry name" value="MATH/TRAF_dom"/>
</dbReference>
<dbReference type="InterPro" id="IPR055327">
    <property type="entry name" value="TRAF1A/B"/>
</dbReference>
<feature type="compositionally biased region" description="Basic and acidic residues" evidence="2">
    <location>
        <begin position="929"/>
        <end position="940"/>
    </location>
</feature>